<evidence type="ECO:0000313" key="2">
    <source>
        <dbReference type="EMBL" id="GEU30459.1"/>
    </source>
</evidence>
<dbReference type="Pfam" id="PF03732">
    <property type="entry name" value="Retrotrans_gag"/>
    <property type="match status" value="1"/>
</dbReference>
<organism evidence="2">
    <name type="scientific">Tanacetum cinerariifolium</name>
    <name type="common">Dalmatian daisy</name>
    <name type="synonym">Chrysanthemum cinerariifolium</name>
    <dbReference type="NCBI Taxonomy" id="118510"/>
    <lineage>
        <taxon>Eukaryota</taxon>
        <taxon>Viridiplantae</taxon>
        <taxon>Streptophyta</taxon>
        <taxon>Embryophyta</taxon>
        <taxon>Tracheophyta</taxon>
        <taxon>Spermatophyta</taxon>
        <taxon>Magnoliopsida</taxon>
        <taxon>eudicotyledons</taxon>
        <taxon>Gunneridae</taxon>
        <taxon>Pentapetalae</taxon>
        <taxon>asterids</taxon>
        <taxon>campanulids</taxon>
        <taxon>Asterales</taxon>
        <taxon>Asteraceae</taxon>
        <taxon>Asteroideae</taxon>
        <taxon>Anthemideae</taxon>
        <taxon>Anthemidinae</taxon>
        <taxon>Tanacetum</taxon>
    </lineage>
</organism>
<dbReference type="EMBL" id="BKCJ010000158">
    <property type="protein sequence ID" value="GEU30459.1"/>
    <property type="molecule type" value="Genomic_DNA"/>
</dbReference>
<gene>
    <name evidence="2" type="ORF">Tci_002437</name>
</gene>
<feature type="domain" description="Retrotransposon gag" evidence="1">
    <location>
        <begin position="39"/>
        <end position="114"/>
    </location>
</feature>
<evidence type="ECO:0000259" key="1">
    <source>
        <dbReference type="Pfam" id="PF03732"/>
    </source>
</evidence>
<protein>
    <submittedName>
        <fullName evidence="2">Zinc finger, CCHC-type</fullName>
    </submittedName>
</protein>
<sequence length="503" mass="56847">MLIPQTSVEDPNQHLKDFLKLVDLLDLDGENKERTRLHLFQSSIYDQASNWLERLLAGSITTWEDITTRFLAKSFPPGRTTKLRNDISMFQQHQGESLSEAWTRSRTYSKKQIPHRLWPGVILAYSCKSSTSLGDFSGSLHMRATKQSREPTGKANNIVVSVRRGVTSGIRATPEPFGRVGANLIEDDESLRGYVPSTSDRRLIELENQVQRLMEVHLALTQPTQVKKITTSCGICRGPHDTQYCMEDPKQAFVEYASLRIDEAGGSLPSDTVKNLKLSTSPVLSAHSYPTEVPQCSTDIHGSNKDDEGIEWLDVEEPLDLVDTSEESVYESLIKEMPKCSINYDFRIKKGDIRNLKIPCMIVFLEIVFNDLDLLEYSSSISLACRRTYDNHTAKDNLLTCLQHPSSYTSGHLEVSESAACLEKLHFPALLVMSKFSRICFLIVILEVPFSEYFGFDMKIILSEDDYDRGCRKPSDLEEGFYRDTIKLGPKYVTEMDDEGGVA</sequence>
<reference evidence="2" key="1">
    <citation type="journal article" date="2019" name="Sci. Rep.">
        <title>Draft genome of Tanacetum cinerariifolium, the natural source of mosquito coil.</title>
        <authorList>
            <person name="Yamashiro T."/>
            <person name="Shiraishi A."/>
            <person name="Satake H."/>
            <person name="Nakayama K."/>
        </authorList>
    </citation>
    <scope>NUCLEOTIDE SEQUENCE</scope>
</reference>
<dbReference type="PANTHER" id="PTHR33223">
    <property type="entry name" value="CCHC-TYPE DOMAIN-CONTAINING PROTEIN"/>
    <property type="match status" value="1"/>
</dbReference>
<dbReference type="AlphaFoldDB" id="A0A6L2J0G8"/>
<accession>A0A6L2J0G8</accession>
<dbReference type="InterPro" id="IPR005162">
    <property type="entry name" value="Retrotrans_gag_dom"/>
</dbReference>
<dbReference type="PANTHER" id="PTHR33223:SF11">
    <property type="entry name" value="ELEMENT PROTEIN, PUTATIVE-RELATED"/>
    <property type="match status" value="1"/>
</dbReference>
<proteinExistence type="predicted"/>
<comment type="caution">
    <text evidence="2">The sequence shown here is derived from an EMBL/GenBank/DDBJ whole genome shotgun (WGS) entry which is preliminary data.</text>
</comment>
<name>A0A6L2J0G8_TANCI</name>